<accession>A0A9N9SEV2</accession>
<dbReference type="GO" id="GO:0005085">
    <property type="term" value="F:guanyl-nucleotide exchange factor activity"/>
    <property type="evidence" value="ECO:0007669"/>
    <property type="project" value="TreeGrafter"/>
</dbReference>
<dbReference type="OrthoDB" id="10255234at2759"/>
<protein>
    <recommendedName>
        <fullName evidence="6">Hermansky-Pudlak syndrome 1 protein homolog</fullName>
    </recommendedName>
</protein>
<sequence length="594" mass="68644">MNCLLIFDHLNDVVHKKYNEEFANHINVLAVEQGLLSKDSVSSQVYNNVVIQTFSPIVTSHRIMNCQFGNSYRFIKCEDDLMMYFEEYMGYLFVFIGKNSEEYMRKFTNISVTIVRYLCGPDIYRLKEHEEKAILANKLIDSWIAMESNDQAIHVEAVEQLVVNPDLTSATIQILRDSVEKLTSQIDCKKIHALILVHNKFLSLYSSQNARELSASDMIFLTIMCHSIELQNTTTTSDDPQVFSYQVLLSGPEGDPKCLPHVVHIIPVLNAINLIYLFEIGNLTVAASLYETFCHFHTMQQVQIQREKEIMHPALENLDLANRKLNDSLKKNKNSAIENSHKQIVKKWEIIKKKYQDYLKNDSEESLLRAETLGLGFLENLKEILGFTSVDESVLNSSVDYIKEVSSGVIEKLETYEEFLNVKSINNFSLGSYLEEFPGLVHFLYIDRNTHRITTPSLEFSTEEQLFNKKKIWFMMDFGRKYLHKAGVMQLIWKDTKFSYAYFIWFEDSNGTPLKPTVFPEQLSSLPGILCEDFYKKLKEKCFPKMQPSKVRCYELFCLHIGLVTASVVLEQNRRLAATISEIRGHPFLATDFL</sequence>
<proteinExistence type="predicted"/>
<dbReference type="Pfam" id="PF19038">
    <property type="entry name" value="Fuz_longin_3"/>
    <property type="match status" value="1"/>
</dbReference>
<dbReference type="InterPro" id="IPR043972">
    <property type="entry name" value="FUZ/MON1/HPS1_longin_1"/>
</dbReference>
<feature type="domain" description="FUZ/MON1/HPS1 third Longin" evidence="3">
    <location>
        <begin position="439"/>
        <end position="581"/>
    </location>
</feature>
<dbReference type="GO" id="GO:0031085">
    <property type="term" value="C:BLOC-3 complex"/>
    <property type="evidence" value="ECO:0007669"/>
    <property type="project" value="TreeGrafter"/>
</dbReference>
<dbReference type="Pfam" id="PF19036">
    <property type="entry name" value="Fuz_longin_1"/>
    <property type="match status" value="1"/>
</dbReference>
<dbReference type="AlphaFoldDB" id="A0A9N9SEV2"/>
<keyword evidence="5" id="KW-1185">Reference proteome</keyword>
<evidence type="ECO:0000313" key="4">
    <source>
        <dbReference type="EMBL" id="CAG9815580.1"/>
    </source>
</evidence>
<dbReference type="InterPro" id="IPR043971">
    <property type="entry name" value="FUZ/MON1/HPS1_longin_2"/>
</dbReference>
<evidence type="ECO:0000259" key="2">
    <source>
        <dbReference type="Pfam" id="PF19037"/>
    </source>
</evidence>
<dbReference type="PANTHER" id="PTHR12761:SF1">
    <property type="entry name" value="BLOC-3 COMPLEX MEMBER HPS1"/>
    <property type="match status" value="1"/>
</dbReference>
<reference evidence="4" key="1">
    <citation type="submission" date="2022-01" db="EMBL/GenBank/DDBJ databases">
        <authorList>
            <person name="King R."/>
        </authorList>
    </citation>
    <scope>NUCLEOTIDE SEQUENCE</scope>
</reference>
<feature type="domain" description="FUZ/MON1/HPS1 first Longin" evidence="1">
    <location>
        <begin position="2"/>
        <end position="138"/>
    </location>
</feature>
<evidence type="ECO:0008006" key="6">
    <source>
        <dbReference type="Google" id="ProtNLM"/>
    </source>
</evidence>
<evidence type="ECO:0000259" key="3">
    <source>
        <dbReference type="Pfam" id="PF19038"/>
    </source>
</evidence>
<evidence type="ECO:0000259" key="1">
    <source>
        <dbReference type="Pfam" id="PF19036"/>
    </source>
</evidence>
<dbReference type="InterPro" id="IPR026053">
    <property type="entry name" value="HPS1"/>
</dbReference>
<dbReference type="Proteomes" id="UP001153737">
    <property type="component" value="Chromosome 12"/>
</dbReference>
<organism evidence="4 5">
    <name type="scientific">Phaedon cochleariae</name>
    <name type="common">Mustard beetle</name>
    <dbReference type="NCBI Taxonomy" id="80249"/>
    <lineage>
        <taxon>Eukaryota</taxon>
        <taxon>Metazoa</taxon>
        <taxon>Ecdysozoa</taxon>
        <taxon>Arthropoda</taxon>
        <taxon>Hexapoda</taxon>
        <taxon>Insecta</taxon>
        <taxon>Pterygota</taxon>
        <taxon>Neoptera</taxon>
        <taxon>Endopterygota</taxon>
        <taxon>Coleoptera</taxon>
        <taxon>Polyphaga</taxon>
        <taxon>Cucujiformia</taxon>
        <taxon>Chrysomeloidea</taxon>
        <taxon>Chrysomelidae</taxon>
        <taxon>Chrysomelinae</taxon>
        <taxon>Chrysomelini</taxon>
        <taxon>Phaedon</taxon>
    </lineage>
</organism>
<evidence type="ECO:0000313" key="5">
    <source>
        <dbReference type="Proteomes" id="UP001153737"/>
    </source>
</evidence>
<dbReference type="InterPro" id="IPR043970">
    <property type="entry name" value="FUZ/MON1/HPS1_longin_3"/>
</dbReference>
<dbReference type="EMBL" id="OU896718">
    <property type="protein sequence ID" value="CAG9815580.1"/>
    <property type="molecule type" value="Genomic_DNA"/>
</dbReference>
<feature type="domain" description="FUZ/MON1/HPS1 second Longin" evidence="2">
    <location>
        <begin position="189"/>
        <end position="283"/>
    </location>
</feature>
<gene>
    <name evidence="4" type="ORF">PHAECO_LOCUS3223</name>
</gene>
<dbReference type="PANTHER" id="PTHR12761">
    <property type="entry name" value="HERMANSKY-PUDLAK SYNDROME PROTEIN 1"/>
    <property type="match status" value="1"/>
</dbReference>
<dbReference type="Pfam" id="PF19037">
    <property type="entry name" value="Fuz_longin_2"/>
    <property type="match status" value="1"/>
</dbReference>
<reference evidence="4" key="2">
    <citation type="submission" date="2022-10" db="EMBL/GenBank/DDBJ databases">
        <authorList>
            <consortium name="ENA_rothamsted_submissions"/>
            <consortium name="culmorum"/>
            <person name="King R."/>
        </authorList>
    </citation>
    <scope>NUCLEOTIDE SEQUENCE</scope>
</reference>
<dbReference type="GO" id="GO:0016192">
    <property type="term" value="P:vesicle-mediated transport"/>
    <property type="evidence" value="ECO:0007669"/>
    <property type="project" value="InterPro"/>
</dbReference>
<name>A0A9N9SEV2_PHACE</name>